<keyword evidence="2" id="KW-1185">Reference proteome</keyword>
<comment type="caution">
    <text evidence="1">The sequence shown here is derived from an EMBL/GenBank/DDBJ whole genome shotgun (WGS) entry which is preliminary data.</text>
</comment>
<name>A0A556V0M9_BAGYA</name>
<reference evidence="1 2" key="1">
    <citation type="journal article" date="2019" name="Genome Biol. Evol.">
        <title>Whole-Genome Sequencing of the Giant Devil Catfish, Bagarius yarrelli.</title>
        <authorList>
            <person name="Jiang W."/>
            <person name="Lv Y."/>
            <person name="Cheng L."/>
            <person name="Yang K."/>
            <person name="Chao B."/>
            <person name="Wang X."/>
            <person name="Li Y."/>
            <person name="Pan X."/>
            <person name="You X."/>
            <person name="Zhang Y."/>
            <person name="Yang J."/>
            <person name="Li J."/>
            <person name="Zhang X."/>
            <person name="Liu S."/>
            <person name="Sun C."/>
            <person name="Yang J."/>
            <person name="Shi Q."/>
        </authorList>
    </citation>
    <scope>NUCLEOTIDE SEQUENCE [LARGE SCALE GENOMIC DNA]</scope>
    <source>
        <strain evidence="1">JWS20170419001</strain>
        <tissue evidence="1">Muscle</tissue>
    </source>
</reference>
<evidence type="ECO:0000313" key="1">
    <source>
        <dbReference type="EMBL" id="TSQ92642.1"/>
    </source>
</evidence>
<organism evidence="1 2">
    <name type="scientific">Bagarius yarrelli</name>
    <name type="common">Goonch</name>
    <name type="synonym">Bagrus yarrelli</name>
    <dbReference type="NCBI Taxonomy" id="175774"/>
    <lineage>
        <taxon>Eukaryota</taxon>
        <taxon>Metazoa</taxon>
        <taxon>Chordata</taxon>
        <taxon>Craniata</taxon>
        <taxon>Vertebrata</taxon>
        <taxon>Euteleostomi</taxon>
        <taxon>Actinopterygii</taxon>
        <taxon>Neopterygii</taxon>
        <taxon>Teleostei</taxon>
        <taxon>Ostariophysi</taxon>
        <taxon>Siluriformes</taxon>
        <taxon>Sisoridae</taxon>
        <taxon>Sisorinae</taxon>
        <taxon>Bagarius</taxon>
    </lineage>
</organism>
<sequence length="144" mass="16128">MTEEERHRTEENRFIKAPGAWRQDLHTVLAAGLYHRKGLNSCWTKGPGGPIGDALTGEELRCVLMARECSWITGLLLGGHKGRARTISIETPAETSAAFQPLLTFGLHRVFQIRHVVAKHSLANGRQQDNRMLSFGQSHVFEWA</sequence>
<accession>A0A556V0M9</accession>
<evidence type="ECO:0000313" key="2">
    <source>
        <dbReference type="Proteomes" id="UP000319801"/>
    </source>
</evidence>
<protein>
    <submittedName>
        <fullName evidence="1">Uncharacterized protein</fullName>
    </submittedName>
</protein>
<dbReference type="Proteomes" id="UP000319801">
    <property type="component" value="Unassembled WGS sequence"/>
</dbReference>
<proteinExistence type="predicted"/>
<gene>
    <name evidence="1" type="ORF">Baya_11424</name>
</gene>
<dbReference type="AlphaFoldDB" id="A0A556V0M9"/>
<dbReference type="EMBL" id="VCAZ01000089">
    <property type="protein sequence ID" value="TSQ92642.1"/>
    <property type="molecule type" value="Genomic_DNA"/>
</dbReference>